<dbReference type="Proteomes" id="UP001642464">
    <property type="component" value="Unassembled WGS sequence"/>
</dbReference>
<sequence length="53" mass="6191">MGENRRKKYIERSKKFHRGSSFLAKAQAHESHHRHYEEEKGGISIGTTFLFTA</sequence>
<dbReference type="EMBL" id="CAXAMM010036180">
    <property type="protein sequence ID" value="CAK9075414.1"/>
    <property type="molecule type" value="Genomic_DNA"/>
</dbReference>
<reference evidence="1 2" key="1">
    <citation type="submission" date="2024-02" db="EMBL/GenBank/DDBJ databases">
        <authorList>
            <person name="Chen Y."/>
            <person name="Shah S."/>
            <person name="Dougan E. K."/>
            <person name="Thang M."/>
            <person name="Chan C."/>
        </authorList>
    </citation>
    <scope>NUCLEOTIDE SEQUENCE [LARGE SCALE GENOMIC DNA]</scope>
</reference>
<name>A0ABP0PKG8_9DINO</name>
<organism evidence="1 2">
    <name type="scientific">Durusdinium trenchii</name>
    <dbReference type="NCBI Taxonomy" id="1381693"/>
    <lineage>
        <taxon>Eukaryota</taxon>
        <taxon>Sar</taxon>
        <taxon>Alveolata</taxon>
        <taxon>Dinophyceae</taxon>
        <taxon>Suessiales</taxon>
        <taxon>Symbiodiniaceae</taxon>
        <taxon>Durusdinium</taxon>
    </lineage>
</organism>
<evidence type="ECO:0000313" key="2">
    <source>
        <dbReference type="Proteomes" id="UP001642464"/>
    </source>
</evidence>
<protein>
    <submittedName>
        <fullName evidence="1">UPF0183 protein</fullName>
    </submittedName>
</protein>
<proteinExistence type="predicted"/>
<comment type="caution">
    <text evidence="1">The sequence shown here is derived from an EMBL/GenBank/DDBJ whole genome shotgun (WGS) entry which is preliminary data.</text>
</comment>
<keyword evidence="2" id="KW-1185">Reference proteome</keyword>
<gene>
    <name evidence="1" type="ORF">SCF082_LOCUS36554</name>
</gene>
<accession>A0ABP0PKG8</accession>
<evidence type="ECO:0000313" key="1">
    <source>
        <dbReference type="EMBL" id="CAK9075414.1"/>
    </source>
</evidence>